<protein>
    <recommendedName>
        <fullName evidence="2">Fe/B12 periplasmic-binding domain-containing protein</fullName>
    </recommendedName>
</protein>
<dbReference type="Gene3D" id="3.40.50.1980">
    <property type="entry name" value="Nitrogenase molybdenum iron protein domain"/>
    <property type="match status" value="2"/>
</dbReference>
<dbReference type="SUPFAM" id="SSF53807">
    <property type="entry name" value="Helical backbone' metal receptor"/>
    <property type="match status" value="1"/>
</dbReference>
<dbReference type="InterPro" id="IPR002491">
    <property type="entry name" value="ABC_transptr_periplasmic_BD"/>
</dbReference>
<feature type="signal peptide" evidence="1">
    <location>
        <begin position="1"/>
        <end position="27"/>
    </location>
</feature>
<organism evidence="3 4">
    <name type="scientific">Peteryoungia ipomoeae</name>
    <dbReference type="NCBI Taxonomy" id="1210932"/>
    <lineage>
        <taxon>Bacteria</taxon>
        <taxon>Pseudomonadati</taxon>
        <taxon>Pseudomonadota</taxon>
        <taxon>Alphaproteobacteria</taxon>
        <taxon>Hyphomicrobiales</taxon>
        <taxon>Rhizobiaceae</taxon>
        <taxon>Peteryoungia</taxon>
    </lineage>
</organism>
<feature type="domain" description="Fe/B12 periplasmic-binding" evidence="2">
    <location>
        <begin position="48"/>
        <end position="322"/>
    </location>
</feature>
<keyword evidence="1" id="KW-0732">Signal</keyword>
<dbReference type="PANTHER" id="PTHR30535">
    <property type="entry name" value="VITAMIN B12-BINDING PROTEIN"/>
    <property type="match status" value="1"/>
</dbReference>
<dbReference type="Proteomes" id="UP000308828">
    <property type="component" value="Unassembled WGS sequence"/>
</dbReference>
<dbReference type="OrthoDB" id="9775594at2"/>
<reference evidence="3 4" key="1">
    <citation type="submission" date="2019-04" db="EMBL/GenBank/DDBJ databases">
        <title>Genome sequence of strain shin9-1.</title>
        <authorList>
            <person name="Gao J."/>
            <person name="Sun J."/>
        </authorList>
    </citation>
    <scope>NUCLEOTIDE SEQUENCE [LARGE SCALE GENOMIC DNA]</scope>
    <source>
        <strain evidence="4">shin9-1</strain>
    </source>
</reference>
<dbReference type="Pfam" id="PF01497">
    <property type="entry name" value="Peripla_BP_2"/>
    <property type="match status" value="1"/>
</dbReference>
<dbReference type="EMBL" id="STGV01000012">
    <property type="protein sequence ID" value="THV19732.1"/>
    <property type="molecule type" value="Genomic_DNA"/>
</dbReference>
<proteinExistence type="predicted"/>
<gene>
    <name evidence="3" type="ORF">FAA97_20665</name>
</gene>
<name>A0A4S8NUF5_9HYPH</name>
<dbReference type="InterPro" id="IPR050902">
    <property type="entry name" value="ABC_Transporter_SBP"/>
</dbReference>
<evidence type="ECO:0000259" key="2">
    <source>
        <dbReference type="PROSITE" id="PS50983"/>
    </source>
</evidence>
<dbReference type="PROSITE" id="PS50983">
    <property type="entry name" value="FE_B12_PBP"/>
    <property type="match status" value="1"/>
</dbReference>
<evidence type="ECO:0000313" key="4">
    <source>
        <dbReference type="Proteomes" id="UP000308828"/>
    </source>
</evidence>
<evidence type="ECO:0000256" key="1">
    <source>
        <dbReference type="SAM" id="SignalP"/>
    </source>
</evidence>
<dbReference type="AlphaFoldDB" id="A0A4S8NUF5"/>
<accession>A0A4S8NUF5</accession>
<dbReference type="PANTHER" id="PTHR30535:SF34">
    <property type="entry name" value="MOLYBDATE-BINDING PROTEIN MOLA"/>
    <property type="match status" value="1"/>
</dbReference>
<sequence>MRCLVFSKFLLSSAAIILALAPAPLLADPITFKDVTGAEVTLPKPATRIVTLPQPGAATVIAVDGTSEHLVGMNPGSRKAFETGLLKKMFPEAASIESGIVAEGGNGWMPNVEAIAALRPDLVIQWGGRGDELVAPLRNAGIPVALMVGGGNGGTEELARENISLVANILGKPEKARDLFAWRDEVIADVKSTLAAHPAERKPKILHLRSSKGKFTATGEKSYQNFFITLVGGDNVGKGLGVQAEVNAEQIAAWNPDLIMLTAAETDAGRETIFENEVLSQTTAAKTGRVYKTPNGGYVWDSASHESPFTWMWLANLAHPNLFHFDLRAEVKKGFERLYNYSPTEDEIDAVLKLDLNASASNYQQFARK</sequence>
<dbReference type="GO" id="GO:0071281">
    <property type="term" value="P:cellular response to iron ion"/>
    <property type="evidence" value="ECO:0007669"/>
    <property type="project" value="TreeGrafter"/>
</dbReference>
<keyword evidence="4" id="KW-1185">Reference proteome</keyword>
<feature type="chain" id="PRO_5020905548" description="Fe/B12 periplasmic-binding domain-containing protein" evidence="1">
    <location>
        <begin position="28"/>
        <end position="369"/>
    </location>
</feature>
<comment type="caution">
    <text evidence="3">The sequence shown here is derived from an EMBL/GenBank/DDBJ whole genome shotgun (WGS) entry which is preliminary data.</text>
</comment>
<dbReference type="Gene3D" id="1.20.58.2180">
    <property type="match status" value="1"/>
</dbReference>
<evidence type="ECO:0000313" key="3">
    <source>
        <dbReference type="EMBL" id="THV19732.1"/>
    </source>
</evidence>